<accession>A0A7I4Z481</accession>
<dbReference type="SUPFAM" id="SSF56219">
    <property type="entry name" value="DNase I-like"/>
    <property type="match status" value="1"/>
</dbReference>
<organism evidence="2 3">
    <name type="scientific">Haemonchus contortus</name>
    <name type="common">Barber pole worm</name>
    <dbReference type="NCBI Taxonomy" id="6289"/>
    <lineage>
        <taxon>Eukaryota</taxon>
        <taxon>Metazoa</taxon>
        <taxon>Ecdysozoa</taxon>
        <taxon>Nematoda</taxon>
        <taxon>Chromadorea</taxon>
        <taxon>Rhabditida</taxon>
        <taxon>Rhabditina</taxon>
        <taxon>Rhabditomorpha</taxon>
        <taxon>Strongyloidea</taxon>
        <taxon>Trichostrongylidae</taxon>
        <taxon>Haemonchus</taxon>
    </lineage>
</organism>
<dbReference type="AlphaFoldDB" id="A0A7I4Z481"/>
<dbReference type="OrthoDB" id="5842234at2759"/>
<dbReference type="WBParaSite" id="HCON_00179050-00001">
    <property type="protein sequence ID" value="HCON_00179050-00001"/>
    <property type="gene ID" value="HCON_00179050"/>
</dbReference>
<keyword evidence="2" id="KW-1185">Reference proteome</keyword>
<dbReference type="Proteomes" id="UP000025227">
    <property type="component" value="Unplaced"/>
</dbReference>
<dbReference type="InterPro" id="IPR036691">
    <property type="entry name" value="Endo/exonu/phosph_ase_sf"/>
</dbReference>
<dbReference type="Gene3D" id="3.60.10.10">
    <property type="entry name" value="Endonuclease/exonuclease/phosphatase"/>
    <property type="match status" value="1"/>
</dbReference>
<reference evidence="3" key="1">
    <citation type="submission" date="2020-12" db="UniProtKB">
        <authorList>
            <consortium name="WormBaseParasite"/>
        </authorList>
    </citation>
    <scope>IDENTIFICATION</scope>
    <source>
        <strain evidence="3">MHco3</strain>
    </source>
</reference>
<sequence length="165" mass="18531">MLLLDESLKCNVLRWAGECFKQVRGLAMGQSSAHPLKAKTAIVKNVSKTASAIPSESALRIESMEMAQQIAQGNGYGCDGQPLWRRRHARMEHEQEEEGRKAYAPTADSDEEQHDHFYEQLEELVRRQRGNVVVMGDFNARVGSQKHGVAFGHIRQKSARSLGRD</sequence>
<feature type="region of interest" description="Disordered" evidence="1">
    <location>
        <begin position="89"/>
        <end position="112"/>
    </location>
</feature>
<protein>
    <submittedName>
        <fullName evidence="3">Endonuclease exonuclease phosphatase domain containing protein</fullName>
    </submittedName>
</protein>
<proteinExistence type="predicted"/>
<evidence type="ECO:0000313" key="2">
    <source>
        <dbReference type="Proteomes" id="UP000025227"/>
    </source>
</evidence>
<evidence type="ECO:0000256" key="1">
    <source>
        <dbReference type="SAM" id="MobiDB-lite"/>
    </source>
</evidence>
<evidence type="ECO:0000313" key="3">
    <source>
        <dbReference type="WBParaSite" id="HCON_00179050-00001"/>
    </source>
</evidence>
<name>A0A7I4Z481_HAECO</name>